<dbReference type="InParanoid" id="B8C444"/>
<evidence type="ECO:0000259" key="11">
    <source>
        <dbReference type="Pfam" id="PF03950"/>
    </source>
</evidence>
<dbReference type="InterPro" id="IPR020059">
    <property type="entry name" value="Glu/Gln-tRNA-synth_Ib_codon-bd"/>
</dbReference>
<reference evidence="13 14" key="1">
    <citation type="journal article" date="2004" name="Science">
        <title>The genome of the diatom Thalassiosira pseudonana: ecology, evolution, and metabolism.</title>
        <authorList>
            <person name="Armbrust E.V."/>
            <person name="Berges J.A."/>
            <person name="Bowler C."/>
            <person name="Green B.R."/>
            <person name="Martinez D."/>
            <person name="Putnam N.H."/>
            <person name="Zhou S."/>
            <person name="Allen A.E."/>
            <person name="Apt K.E."/>
            <person name="Bechner M."/>
            <person name="Brzezinski M.A."/>
            <person name="Chaal B.K."/>
            <person name="Chiovitti A."/>
            <person name="Davis A.K."/>
            <person name="Demarest M.S."/>
            <person name="Detter J.C."/>
            <person name="Glavina T."/>
            <person name="Goodstein D."/>
            <person name="Hadi M.Z."/>
            <person name="Hellsten U."/>
            <person name="Hildebrand M."/>
            <person name="Jenkins B.D."/>
            <person name="Jurka J."/>
            <person name="Kapitonov V.V."/>
            <person name="Kroger N."/>
            <person name="Lau W.W."/>
            <person name="Lane T.W."/>
            <person name="Larimer F.W."/>
            <person name="Lippmeier J.C."/>
            <person name="Lucas S."/>
            <person name="Medina M."/>
            <person name="Montsant A."/>
            <person name="Obornik M."/>
            <person name="Parker M.S."/>
            <person name="Palenik B."/>
            <person name="Pazour G.J."/>
            <person name="Richardson P.M."/>
            <person name="Rynearson T.A."/>
            <person name="Saito M.A."/>
            <person name="Schwartz D.C."/>
            <person name="Thamatrakoln K."/>
            <person name="Valentin K."/>
            <person name="Vardi A."/>
            <person name="Wilkerson F.P."/>
            <person name="Rokhsar D.S."/>
        </authorList>
    </citation>
    <scope>NUCLEOTIDE SEQUENCE [LARGE SCALE GENOMIC DNA]</scope>
    <source>
        <strain evidence="13 14">CCMP1335</strain>
    </source>
</reference>
<keyword evidence="5 9" id="KW-0067">ATP-binding</keyword>
<dbReference type="InterPro" id="IPR020058">
    <property type="entry name" value="Glu/Gln-tRNA-synth_Ib_cat-dom"/>
</dbReference>
<feature type="non-terminal residue" evidence="13">
    <location>
        <position position="538"/>
    </location>
</feature>
<dbReference type="eggNOG" id="KOG1148">
    <property type="taxonomic scope" value="Eukaryota"/>
</dbReference>
<protein>
    <recommendedName>
        <fullName evidence="2">glutamine--tRNA ligase</fullName>
        <ecNumber evidence="2">6.1.1.18</ecNumber>
    </recommendedName>
</protein>
<dbReference type="PROSITE" id="PS00178">
    <property type="entry name" value="AA_TRNA_LIGASE_I"/>
    <property type="match status" value="1"/>
</dbReference>
<feature type="non-terminal residue" evidence="13">
    <location>
        <position position="1"/>
    </location>
</feature>
<dbReference type="STRING" id="35128.B8C444"/>
<evidence type="ECO:0000256" key="6">
    <source>
        <dbReference type="ARBA" id="ARBA00022917"/>
    </source>
</evidence>
<accession>B8C444</accession>
<dbReference type="Pfam" id="PF03950">
    <property type="entry name" value="tRNA-synt_1c_C"/>
    <property type="match status" value="1"/>
</dbReference>
<dbReference type="NCBIfam" id="TIGR00440">
    <property type="entry name" value="glnS"/>
    <property type="match status" value="1"/>
</dbReference>
<dbReference type="FunFam" id="1.10.1160.10:FF:000001">
    <property type="entry name" value="Glutamine--tRNA ligase"/>
    <property type="match status" value="1"/>
</dbReference>
<feature type="domain" description="Glutamyl/glutaminyl-tRNA synthetase class Ib catalytic" evidence="10">
    <location>
        <begin position="1"/>
        <end position="309"/>
    </location>
</feature>
<dbReference type="InterPro" id="IPR001412">
    <property type="entry name" value="aa-tRNA-synth_I_CS"/>
</dbReference>
<dbReference type="Gene3D" id="2.40.240.10">
    <property type="entry name" value="Ribosomal Protein L25, Chain P"/>
    <property type="match status" value="2"/>
</dbReference>
<dbReference type="KEGG" id="tps:THAPSDRAFT_13806"/>
<evidence type="ECO:0000313" key="13">
    <source>
        <dbReference type="EMBL" id="EED91654.1"/>
    </source>
</evidence>
<evidence type="ECO:0000256" key="8">
    <source>
        <dbReference type="ARBA" id="ARBA00048270"/>
    </source>
</evidence>
<dbReference type="HOGENOM" id="CLU_001882_2_3_1"/>
<evidence type="ECO:0000256" key="7">
    <source>
        <dbReference type="ARBA" id="ARBA00023146"/>
    </source>
</evidence>
<sequence>IRTRFPPEPNGYLHIGHAKSMNMNFNLAFEKLGVPMENRRTIFRYDDTNPDAESPEYIDSLRRDLEWLGWQPERTTYSSDNFQTLYELAVKLIENGLAYVCDMTKAEMEAQQAPIPSEDVLPGRNRNTSVERNLKLFEEMKLGLHDEGAMTLRLKMDFESANPNMYDLVAYRIRYTPHPHAGKGWCIYPNYDFTHGICDSLERIDYSICTLEFETRREPYYWILWALDMYRPKVYEMSRLNLEYTVLSKRRLLKLVNANWVRGWDDPLMPTISGLRRRGYTKEIINSFCNDVGATRAMNVVEMVKLFQVARLKLAESTRRAMAVLEPIKIVITNFGEESAKAGEGGLTYEVQNSPTDPSYGSHSVTLTETIYIDSEDFRLEDDPSYFRLSPNQPVGLKYHGGNLVCDDIVRDGGNVKVLKCHLDTTEGRPKPKSHISWVPCDGIPCEVRVYNHLFTVAEPSDRWEEELNSEREIVYANAIIDPSVLELVDKKDVDKWKSNQALQFERLGYFVVDTDTTFDSSTKSGKLVFNRTVSLKE</sequence>
<dbReference type="InterPro" id="IPR011035">
    <property type="entry name" value="Ribosomal_bL25/Gln-tRNA_synth"/>
</dbReference>
<dbReference type="FunFam" id="3.40.50.620:FF:000037">
    <property type="entry name" value="Glutamine--tRNA ligase cytoplasmic"/>
    <property type="match status" value="1"/>
</dbReference>
<comment type="similarity">
    <text evidence="1 9">Belongs to the class-I aminoacyl-tRNA synthetase family.</text>
</comment>
<feature type="domain" description="Glutamyl/glutaminyl-tRNA synthetase class Ib anti-codon binding" evidence="11">
    <location>
        <begin position="319"/>
        <end position="424"/>
    </location>
</feature>
<dbReference type="OMA" id="TWCIYPM"/>
<evidence type="ECO:0000256" key="9">
    <source>
        <dbReference type="RuleBase" id="RU363037"/>
    </source>
</evidence>
<dbReference type="AlphaFoldDB" id="B8C444"/>
<reference evidence="13 14" key="2">
    <citation type="journal article" date="2008" name="Nature">
        <title>The Phaeodactylum genome reveals the evolutionary history of diatom genomes.</title>
        <authorList>
            <person name="Bowler C."/>
            <person name="Allen A.E."/>
            <person name="Badger J.H."/>
            <person name="Grimwood J."/>
            <person name="Jabbari K."/>
            <person name="Kuo A."/>
            <person name="Maheswari U."/>
            <person name="Martens C."/>
            <person name="Maumus F."/>
            <person name="Otillar R.P."/>
            <person name="Rayko E."/>
            <person name="Salamov A."/>
            <person name="Vandepoele K."/>
            <person name="Beszteri B."/>
            <person name="Gruber A."/>
            <person name="Heijde M."/>
            <person name="Katinka M."/>
            <person name="Mock T."/>
            <person name="Valentin K."/>
            <person name="Verret F."/>
            <person name="Berges J.A."/>
            <person name="Brownlee C."/>
            <person name="Cadoret J.P."/>
            <person name="Chiovitti A."/>
            <person name="Choi C.J."/>
            <person name="Coesel S."/>
            <person name="De Martino A."/>
            <person name="Detter J.C."/>
            <person name="Durkin C."/>
            <person name="Falciatore A."/>
            <person name="Fournet J."/>
            <person name="Haruta M."/>
            <person name="Huysman M.J."/>
            <person name="Jenkins B.D."/>
            <person name="Jiroutova K."/>
            <person name="Jorgensen R.E."/>
            <person name="Joubert Y."/>
            <person name="Kaplan A."/>
            <person name="Kroger N."/>
            <person name="Kroth P.G."/>
            <person name="La Roche J."/>
            <person name="Lindquist E."/>
            <person name="Lommer M."/>
            <person name="Martin-Jezequel V."/>
            <person name="Lopez P.J."/>
            <person name="Lucas S."/>
            <person name="Mangogna M."/>
            <person name="McGinnis K."/>
            <person name="Medlin L.K."/>
            <person name="Montsant A."/>
            <person name="Oudot-Le Secq M.P."/>
            <person name="Napoli C."/>
            <person name="Obornik M."/>
            <person name="Parker M.S."/>
            <person name="Petit J.L."/>
            <person name="Porcel B.M."/>
            <person name="Poulsen N."/>
            <person name="Robison M."/>
            <person name="Rychlewski L."/>
            <person name="Rynearson T.A."/>
            <person name="Schmutz J."/>
            <person name="Shapiro H."/>
            <person name="Siaut M."/>
            <person name="Stanley M."/>
            <person name="Sussman M.R."/>
            <person name="Taylor A.R."/>
            <person name="Vardi A."/>
            <person name="von Dassow P."/>
            <person name="Vyverman W."/>
            <person name="Willis A."/>
            <person name="Wyrwicz L.S."/>
            <person name="Rokhsar D.S."/>
            <person name="Weissenbach J."/>
            <person name="Armbrust E.V."/>
            <person name="Green B.R."/>
            <person name="Van de Peer Y."/>
            <person name="Grigoriev I.V."/>
        </authorList>
    </citation>
    <scope>NUCLEOTIDE SEQUENCE [LARGE SCALE GENOMIC DNA]</scope>
    <source>
        <strain evidence="13 14">CCMP1335</strain>
    </source>
</reference>
<evidence type="ECO:0000256" key="1">
    <source>
        <dbReference type="ARBA" id="ARBA00005594"/>
    </source>
</evidence>
<evidence type="ECO:0000256" key="2">
    <source>
        <dbReference type="ARBA" id="ARBA00012836"/>
    </source>
</evidence>
<keyword evidence="4 9" id="KW-0547">Nucleotide-binding</keyword>
<feature type="domain" description="tRNA synthetases class I (E and Q) anti-codon binding" evidence="12">
    <location>
        <begin position="436"/>
        <end position="514"/>
    </location>
</feature>
<dbReference type="InterPro" id="IPR050132">
    <property type="entry name" value="Gln/Glu-tRNA_Ligase"/>
</dbReference>
<evidence type="ECO:0000256" key="5">
    <source>
        <dbReference type="ARBA" id="ARBA00022840"/>
    </source>
</evidence>
<dbReference type="EC" id="6.1.1.18" evidence="2"/>
<dbReference type="SUPFAM" id="SSF50715">
    <property type="entry name" value="Ribosomal protein L25-like"/>
    <property type="match status" value="1"/>
</dbReference>
<dbReference type="InterPro" id="IPR014729">
    <property type="entry name" value="Rossmann-like_a/b/a_fold"/>
</dbReference>
<dbReference type="InterPro" id="IPR020056">
    <property type="entry name" value="Rbsml_bL25/Gln-tRNA_synth_N"/>
</dbReference>
<dbReference type="GeneID" id="7453292"/>
<dbReference type="InterPro" id="IPR004514">
    <property type="entry name" value="Gln-tRNA-synth"/>
</dbReference>
<organism evidence="13 14">
    <name type="scientific">Thalassiosira pseudonana</name>
    <name type="common">Marine diatom</name>
    <name type="synonym">Cyclotella nana</name>
    <dbReference type="NCBI Taxonomy" id="35128"/>
    <lineage>
        <taxon>Eukaryota</taxon>
        <taxon>Sar</taxon>
        <taxon>Stramenopiles</taxon>
        <taxon>Ochrophyta</taxon>
        <taxon>Bacillariophyta</taxon>
        <taxon>Coscinodiscophyceae</taxon>
        <taxon>Thalassiosirophycidae</taxon>
        <taxon>Thalassiosirales</taxon>
        <taxon>Thalassiosiraceae</taxon>
        <taxon>Thalassiosira</taxon>
    </lineage>
</organism>
<dbReference type="GO" id="GO:0006425">
    <property type="term" value="P:glutaminyl-tRNA aminoacylation"/>
    <property type="evidence" value="ECO:0000318"/>
    <property type="project" value="GO_Central"/>
</dbReference>
<dbReference type="Pfam" id="PF00749">
    <property type="entry name" value="tRNA-synt_1c"/>
    <property type="match status" value="1"/>
</dbReference>
<dbReference type="EMBL" id="CM000643">
    <property type="protein sequence ID" value="EED91654.1"/>
    <property type="molecule type" value="Genomic_DNA"/>
</dbReference>
<evidence type="ECO:0000259" key="10">
    <source>
        <dbReference type="Pfam" id="PF00749"/>
    </source>
</evidence>
<dbReference type="GO" id="GO:0005524">
    <property type="term" value="F:ATP binding"/>
    <property type="evidence" value="ECO:0007669"/>
    <property type="project" value="UniProtKB-KW"/>
</dbReference>
<comment type="catalytic activity">
    <reaction evidence="8">
        <text>tRNA(Gln) + L-glutamine + ATP = L-glutaminyl-tRNA(Gln) + AMP + diphosphate</text>
        <dbReference type="Rhea" id="RHEA:20121"/>
        <dbReference type="Rhea" id="RHEA-COMP:9662"/>
        <dbReference type="Rhea" id="RHEA-COMP:9681"/>
        <dbReference type="ChEBI" id="CHEBI:30616"/>
        <dbReference type="ChEBI" id="CHEBI:33019"/>
        <dbReference type="ChEBI" id="CHEBI:58359"/>
        <dbReference type="ChEBI" id="CHEBI:78442"/>
        <dbReference type="ChEBI" id="CHEBI:78521"/>
        <dbReference type="ChEBI" id="CHEBI:456215"/>
        <dbReference type="EC" id="6.1.1.18"/>
    </reaction>
</comment>
<evidence type="ECO:0000256" key="3">
    <source>
        <dbReference type="ARBA" id="ARBA00022598"/>
    </source>
</evidence>
<dbReference type="InterPro" id="IPR049437">
    <property type="entry name" value="tRNA-synt_1c_C2"/>
</dbReference>
<keyword evidence="3 9" id="KW-0436">Ligase</keyword>
<proteinExistence type="inferred from homology"/>
<dbReference type="PANTHER" id="PTHR43097:SF4">
    <property type="entry name" value="GLUTAMINE--TRNA LIGASE"/>
    <property type="match status" value="1"/>
</dbReference>
<dbReference type="FunFam" id="3.90.800.10:FF:000001">
    <property type="entry name" value="Glutamine--tRNA ligase"/>
    <property type="match status" value="1"/>
</dbReference>
<dbReference type="FunFam" id="2.40.240.10:FF:000007">
    <property type="entry name" value="Glutamine--tRNA ligase"/>
    <property type="match status" value="1"/>
</dbReference>
<evidence type="ECO:0000256" key="4">
    <source>
        <dbReference type="ARBA" id="ARBA00022741"/>
    </source>
</evidence>
<dbReference type="PaxDb" id="35128-Thaps13806"/>
<dbReference type="Pfam" id="PF20974">
    <property type="entry name" value="tRNA-synt_1c_C2"/>
    <property type="match status" value="1"/>
</dbReference>
<dbReference type="Proteomes" id="UP000001449">
    <property type="component" value="Chromosome 6"/>
</dbReference>
<dbReference type="RefSeq" id="XP_002291547.1">
    <property type="nucleotide sequence ID" value="XM_002291511.1"/>
</dbReference>
<keyword evidence="7 9" id="KW-0030">Aminoacyl-tRNA synthetase</keyword>
<dbReference type="SUPFAM" id="SSF52374">
    <property type="entry name" value="Nucleotidylyl transferase"/>
    <property type="match status" value="1"/>
</dbReference>
<name>B8C444_THAPS</name>
<keyword evidence="14" id="KW-1185">Reference proteome</keyword>
<dbReference type="FunFam" id="2.40.240.10:FF:000055">
    <property type="entry name" value="Uncharacterized protein"/>
    <property type="match status" value="1"/>
</dbReference>
<dbReference type="PANTHER" id="PTHR43097">
    <property type="entry name" value="GLUTAMINE-TRNA LIGASE"/>
    <property type="match status" value="1"/>
</dbReference>
<dbReference type="GO" id="GO:0005829">
    <property type="term" value="C:cytosol"/>
    <property type="evidence" value="ECO:0000318"/>
    <property type="project" value="GO_Central"/>
</dbReference>
<gene>
    <name evidence="13" type="ORF">THAPSDRAFT_13806</name>
</gene>
<dbReference type="Gene3D" id="3.40.50.620">
    <property type="entry name" value="HUPs"/>
    <property type="match status" value="1"/>
</dbReference>
<dbReference type="GO" id="GO:0004819">
    <property type="term" value="F:glutamine-tRNA ligase activity"/>
    <property type="evidence" value="ECO:0000318"/>
    <property type="project" value="GO_Central"/>
</dbReference>
<evidence type="ECO:0000313" key="14">
    <source>
        <dbReference type="Proteomes" id="UP000001449"/>
    </source>
</evidence>
<keyword evidence="6 9" id="KW-0648">Protein biosynthesis</keyword>
<evidence type="ECO:0000259" key="12">
    <source>
        <dbReference type="Pfam" id="PF20974"/>
    </source>
</evidence>